<keyword evidence="3" id="KW-1185">Reference proteome</keyword>
<evidence type="ECO:0000256" key="1">
    <source>
        <dbReference type="SAM" id="SignalP"/>
    </source>
</evidence>
<gene>
    <name evidence="2" type="ORF">SEVIR_9G027150v2</name>
</gene>
<organism evidence="2 3">
    <name type="scientific">Setaria viridis</name>
    <name type="common">Green bristlegrass</name>
    <name type="synonym">Setaria italica subsp. viridis</name>
    <dbReference type="NCBI Taxonomy" id="4556"/>
    <lineage>
        <taxon>Eukaryota</taxon>
        <taxon>Viridiplantae</taxon>
        <taxon>Streptophyta</taxon>
        <taxon>Embryophyta</taxon>
        <taxon>Tracheophyta</taxon>
        <taxon>Spermatophyta</taxon>
        <taxon>Magnoliopsida</taxon>
        <taxon>Liliopsida</taxon>
        <taxon>Poales</taxon>
        <taxon>Poaceae</taxon>
        <taxon>PACMAD clade</taxon>
        <taxon>Panicoideae</taxon>
        <taxon>Panicodae</taxon>
        <taxon>Paniceae</taxon>
        <taxon>Cenchrinae</taxon>
        <taxon>Setaria</taxon>
    </lineage>
</organism>
<dbReference type="AlphaFoldDB" id="A0A4U6SQP3"/>
<protein>
    <submittedName>
        <fullName evidence="2">Uncharacterized protein</fullName>
    </submittedName>
</protein>
<evidence type="ECO:0000313" key="2">
    <source>
        <dbReference type="EMBL" id="TKV90414.1"/>
    </source>
</evidence>
<dbReference type="Gramene" id="TKV90414">
    <property type="protein sequence ID" value="TKV90414"/>
    <property type="gene ID" value="SEVIR_9G027150v2"/>
</dbReference>
<evidence type="ECO:0000313" key="3">
    <source>
        <dbReference type="Proteomes" id="UP000298652"/>
    </source>
</evidence>
<dbReference type="EMBL" id="CM016560">
    <property type="protein sequence ID" value="TKV90414.1"/>
    <property type="molecule type" value="Genomic_DNA"/>
</dbReference>
<sequence>MASFFVLGYLYPLTSSLRGCWCLLDLECAEVFLTLVELSPTSFCKICVILDKS</sequence>
<proteinExistence type="predicted"/>
<keyword evidence="1" id="KW-0732">Signal</keyword>
<accession>A0A4U6SQP3</accession>
<dbReference type="Proteomes" id="UP000298652">
    <property type="component" value="Chromosome 9"/>
</dbReference>
<name>A0A4U6SQP3_SETVI</name>
<feature type="signal peptide" evidence="1">
    <location>
        <begin position="1"/>
        <end position="16"/>
    </location>
</feature>
<reference evidence="2" key="1">
    <citation type="submission" date="2019-03" db="EMBL/GenBank/DDBJ databases">
        <title>WGS assembly of Setaria viridis.</title>
        <authorList>
            <person name="Huang P."/>
            <person name="Jenkins J."/>
            <person name="Grimwood J."/>
            <person name="Barry K."/>
            <person name="Healey A."/>
            <person name="Mamidi S."/>
            <person name="Sreedasyam A."/>
            <person name="Shu S."/>
            <person name="Feldman M."/>
            <person name="Wu J."/>
            <person name="Yu Y."/>
            <person name="Chen C."/>
            <person name="Johnson J."/>
            <person name="Rokhsar D."/>
            <person name="Baxter I."/>
            <person name="Schmutz J."/>
            <person name="Brutnell T."/>
            <person name="Kellogg E."/>
        </authorList>
    </citation>
    <scope>NUCLEOTIDE SEQUENCE [LARGE SCALE GENOMIC DNA]</scope>
</reference>
<feature type="chain" id="PRO_5020467938" evidence="1">
    <location>
        <begin position="17"/>
        <end position="53"/>
    </location>
</feature>